<dbReference type="RefSeq" id="XP_001728833.1">
    <property type="nucleotide sequence ID" value="XM_001728781.1"/>
</dbReference>
<feature type="compositionally biased region" description="Polar residues" evidence="3">
    <location>
        <begin position="117"/>
        <end position="146"/>
    </location>
</feature>
<name>A8QCE6_MALGO</name>
<reference evidence="6 7" key="1">
    <citation type="journal article" date="2007" name="Proc. Natl. Acad. Sci. U.S.A.">
        <title>Dandruff-associated Malassezia genomes reveal convergent and divergent virulence traits shared with plant and human fungal pathogens.</title>
        <authorList>
            <person name="Xu J."/>
            <person name="Saunders C.W."/>
            <person name="Hu P."/>
            <person name="Grant R.A."/>
            <person name="Boekhout T."/>
            <person name="Kuramae E.E."/>
            <person name="Kronstad J.W."/>
            <person name="Deangelis Y.M."/>
            <person name="Reeder N.L."/>
            <person name="Johnstone K.R."/>
            <person name="Leland M."/>
            <person name="Fieno A.M."/>
            <person name="Begley W.M."/>
            <person name="Sun Y."/>
            <person name="Lacey M.P."/>
            <person name="Chaudhary T."/>
            <person name="Keough T."/>
            <person name="Chu L."/>
            <person name="Sears R."/>
            <person name="Yuan B."/>
            <person name="Dawson T.L.Jr."/>
        </authorList>
    </citation>
    <scope>NUCLEOTIDE SEQUENCE [LARGE SCALE GENOMIC DNA]</scope>
    <source>
        <strain evidence="7">ATCC MYA-4612 / CBS 7966</strain>
    </source>
</reference>
<dbReference type="InterPro" id="IPR000697">
    <property type="entry name" value="WH1/EVH1_dom"/>
</dbReference>
<comment type="caution">
    <text evidence="6">The sequence shown here is derived from an EMBL/GenBank/DDBJ whole genome shotgun (WGS) entry which is preliminary data.</text>
</comment>
<dbReference type="SUPFAM" id="SSF50729">
    <property type="entry name" value="PH domain-like"/>
    <property type="match status" value="1"/>
</dbReference>
<dbReference type="SMART" id="SM00160">
    <property type="entry name" value="RanBD"/>
    <property type="match status" value="1"/>
</dbReference>
<dbReference type="InParanoid" id="A8QCE6"/>
<feature type="compositionally biased region" description="Basic and acidic residues" evidence="3">
    <location>
        <begin position="67"/>
        <end position="116"/>
    </location>
</feature>
<feature type="region of interest" description="Disordered" evidence="3">
    <location>
        <begin position="1"/>
        <end position="180"/>
    </location>
</feature>
<evidence type="ECO:0000313" key="7">
    <source>
        <dbReference type="Proteomes" id="UP000008837"/>
    </source>
</evidence>
<dbReference type="PANTHER" id="PTHR23138:SF142">
    <property type="entry name" value="RAN-BINDING PROTEIN 3B-RELATED"/>
    <property type="match status" value="1"/>
</dbReference>
<keyword evidence="7" id="KW-1185">Reference proteome</keyword>
<dbReference type="InterPro" id="IPR000156">
    <property type="entry name" value="Ran_bind_dom"/>
</dbReference>
<dbReference type="FunCoup" id="A8QCE6">
    <property type="interactions" value="5"/>
</dbReference>
<dbReference type="KEGG" id="mgl:MGL_4000"/>
<feature type="compositionally biased region" description="Basic and acidic residues" evidence="3">
    <location>
        <begin position="17"/>
        <end position="48"/>
    </location>
</feature>
<evidence type="ECO:0000256" key="1">
    <source>
        <dbReference type="ARBA" id="ARBA00004123"/>
    </source>
</evidence>
<evidence type="ECO:0008006" key="8">
    <source>
        <dbReference type="Google" id="ProtNLM"/>
    </source>
</evidence>
<feature type="compositionally biased region" description="Polar residues" evidence="3">
    <location>
        <begin position="1"/>
        <end position="13"/>
    </location>
</feature>
<dbReference type="PROSITE" id="PS50229">
    <property type="entry name" value="WH1"/>
    <property type="match status" value="1"/>
</dbReference>
<gene>
    <name evidence="6" type="ORF">MGL_4000</name>
</gene>
<dbReference type="EMBL" id="AAYY01000018">
    <property type="protein sequence ID" value="EDP41619.1"/>
    <property type="molecule type" value="Genomic_DNA"/>
</dbReference>
<dbReference type="InterPro" id="IPR045255">
    <property type="entry name" value="RanBP1-like"/>
</dbReference>
<dbReference type="PROSITE" id="PS50196">
    <property type="entry name" value="RANBD1"/>
    <property type="match status" value="1"/>
</dbReference>
<feature type="domain" description="RanBD1" evidence="4">
    <location>
        <begin position="242"/>
        <end position="317"/>
    </location>
</feature>
<dbReference type="Gene3D" id="2.30.29.30">
    <property type="entry name" value="Pleckstrin-homology domain (PH domain)/Phosphotyrosine-binding domain (PTB)"/>
    <property type="match status" value="1"/>
</dbReference>
<feature type="compositionally biased region" description="Basic and acidic residues" evidence="3">
    <location>
        <begin position="147"/>
        <end position="177"/>
    </location>
</feature>
<evidence type="ECO:0000313" key="6">
    <source>
        <dbReference type="EMBL" id="EDP41619.1"/>
    </source>
</evidence>
<dbReference type="VEuPathDB" id="FungiDB:MGL_4000"/>
<organism evidence="6 7">
    <name type="scientific">Malassezia globosa (strain ATCC MYA-4612 / CBS 7966)</name>
    <name type="common">Dandruff-associated fungus</name>
    <dbReference type="NCBI Taxonomy" id="425265"/>
    <lineage>
        <taxon>Eukaryota</taxon>
        <taxon>Fungi</taxon>
        <taxon>Dikarya</taxon>
        <taxon>Basidiomycota</taxon>
        <taxon>Ustilaginomycotina</taxon>
        <taxon>Malasseziomycetes</taxon>
        <taxon>Malasseziales</taxon>
        <taxon>Malasseziaceae</taxon>
        <taxon>Malassezia</taxon>
    </lineage>
</organism>
<comment type="subcellular location">
    <subcellularLocation>
        <location evidence="1">Nucleus</location>
    </subcellularLocation>
</comment>
<dbReference type="STRING" id="425265.A8QCE6"/>
<dbReference type="GeneID" id="5853139"/>
<dbReference type="Pfam" id="PF00638">
    <property type="entry name" value="Ran_BP1"/>
    <property type="match status" value="1"/>
</dbReference>
<evidence type="ECO:0000259" key="4">
    <source>
        <dbReference type="PROSITE" id="PS50196"/>
    </source>
</evidence>
<proteinExistence type="predicted"/>
<keyword evidence="2" id="KW-0539">Nucleus</keyword>
<evidence type="ECO:0000256" key="3">
    <source>
        <dbReference type="SAM" id="MobiDB-lite"/>
    </source>
</evidence>
<feature type="domain" description="WH1" evidence="5">
    <location>
        <begin position="251"/>
        <end position="363"/>
    </location>
</feature>
<dbReference type="AlphaFoldDB" id="A8QCE6"/>
<dbReference type="OrthoDB" id="185618at2759"/>
<dbReference type="InterPro" id="IPR011993">
    <property type="entry name" value="PH-like_dom_sf"/>
</dbReference>
<protein>
    <recommendedName>
        <fullName evidence="8">RanBD1 domain-containing protein</fullName>
    </recommendedName>
</protein>
<dbReference type="PANTHER" id="PTHR23138">
    <property type="entry name" value="RAN BINDING PROTEIN"/>
    <property type="match status" value="1"/>
</dbReference>
<accession>A8QCE6</accession>
<feature type="compositionally biased region" description="Polar residues" evidence="3">
    <location>
        <begin position="57"/>
        <end position="66"/>
    </location>
</feature>
<dbReference type="OMA" id="THIDSGW"/>
<evidence type="ECO:0000256" key="2">
    <source>
        <dbReference type="ARBA" id="ARBA00023242"/>
    </source>
</evidence>
<dbReference type="GO" id="GO:0005634">
    <property type="term" value="C:nucleus"/>
    <property type="evidence" value="ECO:0007669"/>
    <property type="project" value="UniProtKB-SubCell"/>
</dbReference>
<evidence type="ECO:0000259" key="5">
    <source>
        <dbReference type="PROSITE" id="PS50229"/>
    </source>
</evidence>
<sequence length="363" mass="39694">MGETNSVDQQTSGAKGEVFEREIHAQKREREEDPERATAIESDKDAPPKRHRGETLGTVQSVSSSETEAKDDHMESKSNHVKESKAEDSDAINKEKIEEKLQYAGNKDEAKSKGTRSESLTTSACEGVQTTNAGVTSIIHGNNESLDQSKKEEKLGKHQQGKDEGKSDLIASKDKSKNMTSGTGLSLGFGAFASRSAPFKSATALTEKADAASEKVTKDWAVDGSESMTPEKGDFVVRKKEVQKPDMELTTGEEDEETVATARAKLYSLAENQIWKERGTGTIKVNVHKSNKSSRLVMRLDAVLKLILNVKLFPGMQCNLEQDRFIRVVAMESDGLSHFAIKFANANDATAFLTSLQEHIPSA</sequence>
<dbReference type="Proteomes" id="UP000008837">
    <property type="component" value="Unassembled WGS sequence"/>
</dbReference>